<dbReference type="PROSITE" id="PS50181">
    <property type="entry name" value="FBOX"/>
    <property type="match status" value="1"/>
</dbReference>
<evidence type="ECO:0000313" key="2">
    <source>
        <dbReference type="EMBL" id="KIO30817.1"/>
    </source>
</evidence>
<dbReference type="AlphaFoldDB" id="A0A0C3MAU7"/>
<dbReference type="PANTHER" id="PTHR38926">
    <property type="entry name" value="F-BOX DOMAIN CONTAINING PROTEIN, EXPRESSED"/>
    <property type="match status" value="1"/>
</dbReference>
<dbReference type="Gene3D" id="1.20.1280.50">
    <property type="match status" value="1"/>
</dbReference>
<feature type="domain" description="F-box" evidence="1">
    <location>
        <begin position="680"/>
        <end position="741"/>
    </location>
</feature>
<dbReference type="OrthoDB" id="3260369at2759"/>
<name>A0A0C3MAU7_9AGAM</name>
<dbReference type="HOGENOM" id="CLU_277749_0_0_1"/>
<organism evidence="2 3">
    <name type="scientific">Tulasnella calospora MUT 4182</name>
    <dbReference type="NCBI Taxonomy" id="1051891"/>
    <lineage>
        <taxon>Eukaryota</taxon>
        <taxon>Fungi</taxon>
        <taxon>Dikarya</taxon>
        <taxon>Basidiomycota</taxon>
        <taxon>Agaricomycotina</taxon>
        <taxon>Agaricomycetes</taxon>
        <taxon>Cantharellales</taxon>
        <taxon>Tulasnellaceae</taxon>
        <taxon>Tulasnella</taxon>
    </lineage>
</organism>
<dbReference type="InterPro" id="IPR001810">
    <property type="entry name" value="F-box_dom"/>
</dbReference>
<sequence length="1141" mass="126717">MTGPNKEECNASQTVVCVTLPVNSNSLENDSSIRKQYLPDDVTFGPQEHETSCPGFHQNNPSNTINDLPLELIIWILHAVIDDMTNIPYFEGGYYLGTLKDLASVCRTWKSIIQSTPSFWTVIESTSTTEEIEYMLHKSRNCALTFRCVKEPIFNHGIFPTDDVSGDEFLALASLNMCRCSSLSVRLADYRAIRLLESPAPILREATIVAVGSSYSSGLRVVLFDGQAGMLEDLFLSHIPIRWDAGLPPKLRRMKISYRSPYITLPPYPFQVVSALSSCTEIEIVDISGPNLSHGLLAWADLEVPGPIVELPVLKELKIEGMLIVGSSYIVGHLWAPTLQNLQIKEKSSGYPVTSLLQTPNPLLLESIRRVLSRSKIFHFTTGPEHIFIEISGAEGRVDIELCCTGPDELGRWLVEEFVSELSSVPEFKLEVTSARPGSELNSLRKLLGALNNVVALDCACANAAAGILAEHLASPYETSDGWRWNWPYLRHLKLGDTYQWHELALNMFRERYGSFQEEVEEPQASVGTQRWHPCPLDTLSLPGLNSSHPTTFHDIAGIFGEGALEKDDLVSETGFGDPRVGRLKRHPFPLTTLRPNGMKPVYPETFQDIGRVAGKKAWKRRAAVMRILDQGFVCSRVNSKPLEIGSSARRQYLPEAGAFGRQKHETLLPGFRHDNSSKTRMINDLPPEIIIEILDVVLSKTINIPHSQGGYYLSTLKDLAAVCRRWKSIIQSTPSFWTVIESTTTPNEMEYMIHKSGNCALTFRHVMKTDPSHGIGLRDDLAGSDFLSLASRNMRCCLSLSVRVGDVTQAAPLLESPAPALREAIVVAVRSYSDGPVILFDGQAEMLEDLRLSHIPIRWDLGLPPGLRRIKIAYGFLPTIYFPHPRMVIAGLSSCAGIEIVELSGPSSLSRRLEWTDLEAQGPIAELPMLKELKIEGMLIVGSSYIIDHLRAPALQNLQMKEILQLYSVTPLLRPPGRLLLESIRHALASSEILHLTIGPKRVLLEISGEERHVALFFFCADPGELGRWLAEEFVSELSSVPELELEVSSTHPGSELHFLRNLLEALKGLEELDCPCANAAAGILAEHLASPYQASDGWRWHWPELKHLKLGDAYGWPEVALSMNMETSVSALRSGIHAC</sequence>
<dbReference type="Proteomes" id="UP000054248">
    <property type="component" value="Unassembled WGS sequence"/>
</dbReference>
<reference evidence="3" key="2">
    <citation type="submission" date="2015-01" db="EMBL/GenBank/DDBJ databases">
        <title>Evolutionary Origins and Diversification of the Mycorrhizal Mutualists.</title>
        <authorList>
            <consortium name="DOE Joint Genome Institute"/>
            <consortium name="Mycorrhizal Genomics Consortium"/>
            <person name="Kohler A."/>
            <person name="Kuo A."/>
            <person name="Nagy L.G."/>
            <person name="Floudas D."/>
            <person name="Copeland A."/>
            <person name="Barry K.W."/>
            <person name="Cichocki N."/>
            <person name="Veneault-Fourrey C."/>
            <person name="LaButti K."/>
            <person name="Lindquist E.A."/>
            <person name="Lipzen A."/>
            <person name="Lundell T."/>
            <person name="Morin E."/>
            <person name="Murat C."/>
            <person name="Riley R."/>
            <person name="Ohm R."/>
            <person name="Sun H."/>
            <person name="Tunlid A."/>
            <person name="Henrissat B."/>
            <person name="Grigoriev I.V."/>
            <person name="Hibbett D.S."/>
            <person name="Martin F."/>
        </authorList>
    </citation>
    <scope>NUCLEOTIDE SEQUENCE [LARGE SCALE GENOMIC DNA]</scope>
    <source>
        <strain evidence="3">MUT 4182</strain>
    </source>
</reference>
<reference evidence="2 3" key="1">
    <citation type="submission" date="2014-04" db="EMBL/GenBank/DDBJ databases">
        <authorList>
            <consortium name="DOE Joint Genome Institute"/>
            <person name="Kuo A."/>
            <person name="Girlanda M."/>
            <person name="Perotto S."/>
            <person name="Kohler A."/>
            <person name="Nagy L.G."/>
            <person name="Floudas D."/>
            <person name="Copeland A."/>
            <person name="Barry K.W."/>
            <person name="Cichocki N."/>
            <person name="Veneault-Fourrey C."/>
            <person name="LaButti K."/>
            <person name="Lindquist E.A."/>
            <person name="Lipzen A."/>
            <person name="Lundell T."/>
            <person name="Morin E."/>
            <person name="Murat C."/>
            <person name="Sun H."/>
            <person name="Tunlid A."/>
            <person name="Henrissat B."/>
            <person name="Grigoriev I.V."/>
            <person name="Hibbett D.S."/>
            <person name="Martin F."/>
            <person name="Nordberg H.P."/>
            <person name="Cantor M.N."/>
            <person name="Hua S.X."/>
        </authorList>
    </citation>
    <scope>NUCLEOTIDE SEQUENCE [LARGE SCALE GENOMIC DNA]</scope>
    <source>
        <strain evidence="2 3">MUT 4182</strain>
    </source>
</reference>
<accession>A0A0C3MAU7</accession>
<gene>
    <name evidence="2" type="ORF">M407DRAFT_5408</name>
</gene>
<keyword evidence="3" id="KW-1185">Reference proteome</keyword>
<dbReference type="PANTHER" id="PTHR38926:SF72">
    <property type="entry name" value="IM:7136021-RELATED"/>
    <property type="match status" value="1"/>
</dbReference>
<evidence type="ECO:0000259" key="1">
    <source>
        <dbReference type="PROSITE" id="PS50181"/>
    </source>
</evidence>
<evidence type="ECO:0000313" key="3">
    <source>
        <dbReference type="Proteomes" id="UP000054248"/>
    </source>
</evidence>
<dbReference type="Pfam" id="PF12937">
    <property type="entry name" value="F-box-like"/>
    <property type="match status" value="1"/>
</dbReference>
<dbReference type="EMBL" id="KN822968">
    <property type="protein sequence ID" value="KIO30817.1"/>
    <property type="molecule type" value="Genomic_DNA"/>
</dbReference>
<protein>
    <recommendedName>
        <fullName evidence="1">F-box domain-containing protein</fullName>
    </recommendedName>
</protein>
<proteinExistence type="predicted"/>